<dbReference type="InterPro" id="IPR043128">
    <property type="entry name" value="Rev_trsase/Diguanyl_cyclase"/>
</dbReference>
<keyword evidence="3" id="KW-0540">Nuclease</keyword>
<dbReference type="EMBL" id="OIVN01001045">
    <property type="protein sequence ID" value="SPC89126.1"/>
    <property type="molecule type" value="Genomic_DNA"/>
</dbReference>
<evidence type="ECO:0000259" key="8">
    <source>
        <dbReference type="Pfam" id="PF00078"/>
    </source>
</evidence>
<dbReference type="PANTHER" id="PTHR37984:SF5">
    <property type="entry name" value="PROTEIN NYNRIN-LIKE"/>
    <property type="match status" value="1"/>
</dbReference>
<feature type="compositionally biased region" description="Basic and acidic residues" evidence="7">
    <location>
        <begin position="1"/>
        <end position="13"/>
    </location>
</feature>
<dbReference type="AlphaFoldDB" id="A0A2N9FE12"/>
<evidence type="ECO:0000259" key="9">
    <source>
        <dbReference type="Pfam" id="PF17917"/>
    </source>
</evidence>
<evidence type="ECO:0000256" key="1">
    <source>
        <dbReference type="ARBA" id="ARBA00022679"/>
    </source>
</evidence>
<evidence type="ECO:0000256" key="5">
    <source>
        <dbReference type="ARBA" id="ARBA00022801"/>
    </source>
</evidence>
<keyword evidence="1" id="KW-0808">Transferase</keyword>
<proteinExistence type="predicted"/>
<keyword evidence="5" id="KW-0378">Hydrolase</keyword>
<dbReference type="Gene3D" id="3.30.70.270">
    <property type="match status" value="2"/>
</dbReference>
<dbReference type="GO" id="GO:0004519">
    <property type="term" value="F:endonuclease activity"/>
    <property type="evidence" value="ECO:0007669"/>
    <property type="project" value="UniProtKB-KW"/>
</dbReference>
<dbReference type="SUPFAM" id="SSF56672">
    <property type="entry name" value="DNA/RNA polymerases"/>
    <property type="match status" value="1"/>
</dbReference>
<evidence type="ECO:0000256" key="6">
    <source>
        <dbReference type="ARBA" id="ARBA00022918"/>
    </source>
</evidence>
<name>A0A2N9FE12_FAGSY</name>
<keyword evidence="6" id="KW-0695">RNA-directed DNA polymerase</keyword>
<evidence type="ECO:0000256" key="4">
    <source>
        <dbReference type="ARBA" id="ARBA00022759"/>
    </source>
</evidence>
<reference evidence="10" key="1">
    <citation type="submission" date="2018-02" db="EMBL/GenBank/DDBJ databases">
        <authorList>
            <person name="Cohen D.B."/>
            <person name="Kent A.D."/>
        </authorList>
    </citation>
    <scope>NUCLEOTIDE SEQUENCE</scope>
</reference>
<evidence type="ECO:0000256" key="7">
    <source>
        <dbReference type="SAM" id="MobiDB-lite"/>
    </source>
</evidence>
<feature type="domain" description="Reverse transcriptase RNase H-like" evidence="9">
    <location>
        <begin position="652"/>
        <end position="751"/>
    </location>
</feature>
<gene>
    <name evidence="10" type="ORF">FSB_LOCUS17008</name>
</gene>
<sequence length="790" mass="89766">MKPVEKSKTDKRSTLHAFVVTSSNDTRNKKKHGKEKEFEEWLAIPCTTEEMHAIIDKWIADGFLRLPGVSKEPTEDDKKHARFCRYHRYVHHPTSECFSLRKIFHSKIQDGTLDITQIPQGMQKNPMPNHNKERGAVFVVIHAGTDDTNEELEDSLSTNPAAIKTLQRSPKFRSLFNQLGLGPDARKAATKAIINIAAGSGSQSYIAEAHASRAFLETTNAVTFTDEDIEVYTLDAAGIFRKKIQSILMEVTRFGGAAEYTVGHIQLVLKVGPIVALTRFHVVNTVVSYYALLGRPWLDKHKLVPSTYHQCVKGRLSGKPIRIPANATPFDESKAHYVEAAFYDEVIPMEEGLISKVVGTPLPRWEDIKEEPNMDLRKLLEQKRKRKEQRKNAPKCMSVQLPDGRTGYRLDVFAWQYEEMSGLDPDLVVHALNVDPGSKPVIQPKRVFHPEVEAQITQEVRKLLAVGFIKPIEHLQWLSNIVPNAGATYQRAMIAIFHDMMHCELEDYVDDVVVKTKTREGHFKTLRRVFEWCHQYKLRMNSLKCAFGVVAGKFLGFLVHQRGIDVDPMKAKAIATMKPPTTVKELKSFLGKLSYIRRFIPGLAAVTIAFTPLLKKGVKYEWTNERQQTFQQLQRVMANLPTVKVPIPGVSLRLYIASNDKAIGVLVAQEDKEGVEQPIYYVSRALRDVETRYARAEQACLSLVYATHKLRHYFMAHIVHLMTKSHFIRTFLRRPVLFERLAQWLLQLSEYEILPITPKAIKSQAIADFLAQFPGEDASSINDEVPEEVG</sequence>
<dbReference type="InterPro" id="IPR050951">
    <property type="entry name" value="Retrovirus_Pol_polyprotein"/>
</dbReference>
<feature type="region of interest" description="Disordered" evidence="7">
    <location>
        <begin position="1"/>
        <end position="34"/>
    </location>
</feature>
<keyword evidence="4" id="KW-0255">Endonuclease</keyword>
<dbReference type="GO" id="GO:0016787">
    <property type="term" value="F:hydrolase activity"/>
    <property type="evidence" value="ECO:0007669"/>
    <property type="project" value="UniProtKB-KW"/>
</dbReference>
<keyword evidence="2" id="KW-0548">Nucleotidyltransferase</keyword>
<dbReference type="GO" id="GO:0003964">
    <property type="term" value="F:RNA-directed DNA polymerase activity"/>
    <property type="evidence" value="ECO:0007669"/>
    <property type="project" value="UniProtKB-KW"/>
</dbReference>
<feature type="domain" description="Reverse transcriptase" evidence="8">
    <location>
        <begin position="483"/>
        <end position="557"/>
    </location>
</feature>
<dbReference type="InterPro" id="IPR000477">
    <property type="entry name" value="RT_dom"/>
</dbReference>
<dbReference type="PANTHER" id="PTHR37984">
    <property type="entry name" value="PROTEIN CBG26694"/>
    <property type="match status" value="1"/>
</dbReference>
<accession>A0A2N9FE12</accession>
<evidence type="ECO:0000256" key="3">
    <source>
        <dbReference type="ARBA" id="ARBA00022722"/>
    </source>
</evidence>
<evidence type="ECO:0000256" key="2">
    <source>
        <dbReference type="ARBA" id="ARBA00022695"/>
    </source>
</evidence>
<evidence type="ECO:0000313" key="10">
    <source>
        <dbReference type="EMBL" id="SPC89126.1"/>
    </source>
</evidence>
<dbReference type="CDD" id="cd01647">
    <property type="entry name" value="RT_LTR"/>
    <property type="match status" value="1"/>
</dbReference>
<dbReference type="Pfam" id="PF00078">
    <property type="entry name" value="RVT_1"/>
    <property type="match status" value="1"/>
</dbReference>
<evidence type="ECO:0008006" key="11">
    <source>
        <dbReference type="Google" id="ProtNLM"/>
    </source>
</evidence>
<protein>
    <recommendedName>
        <fullName evidence="11">Reverse transcriptase/retrotransposon-derived protein RNase H-like domain-containing protein</fullName>
    </recommendedName>
</protein>
<organism evidence="10">
    <name type="scientific">Fagus sylvatica</name>
    <name type="common">Beechnut</name>
    <dbReference type="NCBI Taxonomy" id="28930"/>
    <lineage>
        <taxon>Eukaryota</taxon>
        <taxon>Viridiplantae</taxon>
        <taxon>Streptophyta</taxon>
        <taxon>Embryophyta</taxon>
        <taxon>Tracheophyta</taxon>
        <taxon>Spermatophyta</taxon>
        <taxon>Magnoliopsida</taxon>
        <taxon>eudicotyledons</taxon>
        <taxon>Gunneridae</taxon>
        <taxon>Pentapetalae</taxon>
        <taxon>rosids</taxon>
        <taxon>fabids</taxon>
        <taxon>Fagales</taxon>
        <taxon>Fagaceae</taxon>
        <taxon>Fagus</taxon>
    </lineage>
</organism>
<dbReference type="InterPro" id="IPR041373">
    <property type="entry name" value="RT_RNaseH"/>
</dbReference>
<dbReference type="Pfam" id="PF17917">
    <property type="entry name" value="RT_RNaseH"/>
    <property type="match status" value="1"/>
</dbReference>
<dbReference type="Gene3D" id="3.10.10.10">
    <property type="entry name" value="HIV Type 1 Reverse Transcriptase, subunit A, domain 1"/>
    <property type="match status" value="1"/>
</dbReference>
<dbReference type="InterPro" id="IPR043502">
    <property type="entry name" value="DNA/RNA_pol_sf"/>
</dbReference>